<dbReference type="eggNOG" id="ENOG50333A9">
    <property type="taxonomic scope" value="Bacteria"/>
</dbReference>
<dbReference type="HOGENOM" id="CLU_2059462_0_0_4"/>
<protein>
    <submittedName>
        <fullName evidence="1">Uncharacterized protein</fullName>
    </submittedName>
</protein>
<evidence type="ECO:0000313" key="1">
    <source>
        <dbReference type="EMBL" id="ACV33494.1"/>
    </source>
</evidence>
<sequence>MTEPHDHGQIAWWAENIDELDREIARLCLLCQVRILDPGIIERVLEKDASVCGTPNPVAFAKLRDMLMFYFVIREKSVDAVGELQTEQIEAHVIEQIRNRFGDLLGKWPPA</sequence>
<accession>C7RJ08</accession>
<reference evidence="1" key="2">
    <citation type="submission" date="2009-09" db="EMBL/GenBank/DDBJ databases">
        <title>Complete sequence of chromosome of Candidatus Accumulibacter phosphatis clade IIA str. UW-1.</title>
        <authorList>
            <consortium name="US DOE Joint Genome Institute"/>
            <person name="Martin H.G."/>
            <person name="Ivanova N."/>
            <person name="Kunin V."/>
            <person name="Warnecke F."/>
            <person name="Barry K."/>
            <person name="He S."/>
            <person name="Salamov A."/>
            <person name="Szeto E."/>
            <person name="Dalin E."/>
            <person name="Pangilinan J.L."/>
            <person name="Lapidus A."/>
            <person name="Lowry S."/>
            <person name="Kyrpides N.C."/>
            <person name="McMahon K.D."/>
            <person name="Hugenholtz P."/>
        </authorList>
    </citation>
    <scope>NUCLEOTIDE SEQUENCE [LARGE SCALE GENOMIC DNA]</scope>
    <source>
        <strain evidence="1">UW-1</strain>
    </source>
</reference>
<dbReference type="OrthoDB" id="9181658at2"/>
<name>C7RJ08_ACCRE</name>
<dbReference type="AlphaFoldDB" id="C7RJ08"/>
<proteinExistence type="predicted"/>
<organism evidence="1">
    <name type="scientific">Accumulibacter regalis</name>
    <dbReference type="NCBI Taxonomy" id="522306"/>
    <lineage>
        <taxon>Bacteria</taxon>
        <taxon>Pseudomonadati</taxon>
        <taxon>Pseudomonadota</taxon>
        <taxon>Betaproteobacteria</taxon>
        <taxon>Candidatus Accumulibacter</taxon>
    </lineage>
</organism>
<reference evidence="1" key="1">
    <citation type="submission" date="2009-08" db="EMBL/GenBank/DDBJ databases">
        <authorList>
            <consortium name="US DOE Joint Genome Institute"/>
            <person name="Lucas S."/>
            <person name="Copeland A."/>
            <person name="Lapidus A."/>
            <person name="Glavina del Rio T."/>
            <person name="Dalin E."/>
            <person name="Tice H."/>
            <person name="Bruce D."/>
            <person name="Barry K."/>
            <person name="Pitluck S."/>
            <person name="Lowry S."/>
            <person name="Larimer F."/>
            <person name="Land M."/>
            <person name="Hauser L."/>
            <person name="Kyrpides N."/>
            <person name="Ivanova N."/>
            <person name="McMahon K.D."/>
            <person name="Hugenholtz P."/>
        </authorList>
    </citation>
    <scope>NUCLEOTIDE SEQUENCE</scope>
    <source>
        <strain evidence="1">UW-1</strain>
    </source>
</reference>
<gene>
    <name evidence="1" type="ordered locus">CAP2UW1_0134</name>
</gene>
<dbReference type="KEGG" id="app:CAP2UW1_0134"/>
<dbReference type="STRING" id="522306.CAP2UW1_0134"/>
<dbReference type="EMBL" id="CP001715">
    <property type="protein sequence ID" value="ACV33494.1"/>
    <property type="molecule type" value="Genomic_DNA"/>
</dbReference>